<gene>
    <name evidence="1" type="ORF">Enr17x_57760</name>
</gene>
<reference evidence="1 2" key="1">
    <citation type="submission" date="2019-03" db="EMBL/GenBank/DDBJ databases">
        <title>Deep-cultivation of Planctomycetes and their phenomic and genomic characterization uncovers novel biology.</title>
        <authorList>
            <person name="Wiegand S."/>
            <person name="Jogler M."/>
            <person name="Boedeker C."/>
            <person name="Pinto D."/>
            <person name="Vollmers J."/>
            <person name="Rivas-Marin E."/>
            <person name="Kohn T."/>
            <person name="Peeters S.H."/>
            <person name="Heuer A."/>
            <person name="Rast P."/>
            <person name="Oberbeckmann S."/>
            <person name="Bunk B."/>
            <person name="Jeske O."/>
            <person name="Meyerdierks A."/>
            <person name="Storesund J.E."/>
            <person name="Kallscheuer N."/>
            <person name="Luecker S."/>
            <person name="Lage O.M."/>
            <person name="Pohl T."/>
            <person name="Merkel B.J."/>
            <person name="Hornburger P."/>
            <person name="Mueller R.-W."/>
            <person name="Bruemmer F."/>
            <person name="Labrenz M."/>
            <person name="Spormann A.M."/>
            <person name="Op den Camp H."/>
            <person name="Overmann J."/>
            <person name="Amann R."/>
            <person name="Jetten M.S.M."/>
            <person name="Mascher T."/>
            <person name="Medema M.H."/>
            <person name="Devos D.P."/>
            <person name="Kaster A.-K."/>
            <person name="Ovreas L."/>
            <person name="Rohde M."/>
            <person name="Galperin M.Y."/>
            <person name="Jogler C."/>
        </authorList>
    </citation>
    <scope>NUCLEOTIDE SEQUENCE [LARGE SCALE GENOMIC DNA]</scope>
    <source>
        <strain evidence="1 2">Enr17</strain>
    </source>
</reference>
<proteinExistence type="predicted"/>
<dbReference type="AlphaFoldDB" id="A0A518IKV3"/>
<dbReference type="EMBL" id="CP037452">
    <property type="protein sequence ID" value="QDV53695.1"/>
    <property type="molecule type" value="Genomic_DNA"/>
</dbReference>
<accession>A0A518IKV3</accession>
<protein>
    <submittedName>
        <fullName evidence="1">Uncharacterized protein</fullName>
    </submittedName>
</protein>
<dbReference type="Proteomes" id="UP000318313">
    <property type="component" value="Chromosome"/>
</dbReference>
<evidence type="ECO:0000313" key="1">
    <source>
        <dbReference type="EMBL" id="QDV53695.1"/>
    </source>
</evidence>
<sequence length="296" mass="34354">MGKFVKQWDLAFDDSAEVRVGPERNYTHVYDVILDTVYRDAWYILTYPKCPKLGSPHQFDGAAYVVSVFPERVKDTEQWKVTVKWSTQIDDPKHDANPLNRPAVIDIDSTIESVTTFFDAKGELLLNTAGDLIPGQRSLPFLTVTIKKNLARYPDWMWYYNGTVNENGITIRKHKFPPRTLRVEHIGSPDLTFENGTYYYPFTYTMKSDPRTYDEVRINQGFHELVPDGYTVNKSGTAEKDFKKKRITIGTPPEYPSEKQYLDENGRYLPNPKPKDIVVLKRRIEIEKNFSKLILK</sequence>
<evidence type="ECO:0000313" key="2">
    <source>
        <dbReference type="Proteomes" id="UP000318313"/>
    </source>
</evidence>
<name>A0A518IKV3_9PLAN</name>
<organism evidence="1 2">
    <name type="scientific">Gimesia fumaroli</name>
    <dbReference type="NCBI Taxonomy" id="2527976"/>
    <lineage>
        <taxon>Bacteria</taxon>
        <taxon>Pseudomonadati</taxon>
        <taxon>Planctomycetota</taxon>
        <taxon>Planctomycetia</taxon>
        <taxon>Planctomycetales</taxon>
        <taxon>Planctomycetaceae</taxon>
        <taxon>Gimesia</taxon>
    </lineage>
</organism>
<dbReference type="KEGG" id="gfm:Enr17x_57760"/>
<keyword evidence="2" id="KW-1185">Reference proteome</keyword>
<dbReference type="RefSeq" id="WP_145313388.1">
    <property type="nucleotide sequence ID" value="NZ_CP037452.1"/>
</dbReference>